<dbReference type="EMBL" id="VSSQ01090988">
    <property type="protein sequence ID" value="MPN36706.1"/>
    <property type="molecule type" value="Genomic_DNA"/>
</dbReference>
<dbReference type="AlphaFoldDB" id="A0A645HDV0"/>
<protein>
    <submittedName>
        <fullName evidence="2">Uncharacterized protein</fullName>
    </submittedName>
</protein>
<gene>
    <name evidence="2" type="ORF">SDC9_184216</name>
</gene>
<feature type="region of interest" description="Disordered" evidence="1">
    <location>
        <begin position="53"/>
        <end position="74"/>
    </location>
</feature>
<name>A0A645HDV0_9ZZZZ</name>
<organism evidence="2">
    <name type="scientific">bioreactor metagenome</name>
    <dbReference type="NCBI Taxonomy" id="1076179"/>
    <lineage>
        <taxon>unclassified sequences</taxon>
        <taxon>metagenomes</taxon>
        <taxon>ecological metagenomes</taxon>
    </lineage>
</organism>
<proteinExistence type="predicted"/>
<accession>A0A645HDV0</accession>
<evidence type="ECO:0000256" key="1">
    <source>
        <dbReference type="SAM" id="MobiDB-lite"/>
    </source>
</evidence>
<reference evidence="2" key="1">
    <citation type="submission" date="2019-08" db="EMBL/GenBank/DDBJ databases">
        <authorList>
            <person name="Kucharzyk K."/>
            <person name="Murdoch R.W."/>
            <person name="Higgins S."/>
            <person name="Loffler F."/>
        </authorList>
    </citation>
    <scope>NUCLEOTIDE SEQUENCE</scope>
</reference>
<sequence length="106" mass="11073">MVGAHHLDLHALALGLQAVFHGHLRSHHRARAAHAGVGAGHVGQHADLDHVAGNLGLGGGAEREHSQGQRMSDESHEMSPWCFAGLMAHAMPTGTLIGTSAYGYGF</sequence>
<comment type="caution">
    <text evidence="2">The sequence shown here is derived from an EMBL/GenBank/DDBJ whole genome shotgun (WGS) entry which is preliminary data.</text>
</comment>
<feature type="compositionally biased region" description="Basic and acidic residues" evidence="1">
    <location>
        <begin position="61"/>
        <end position="74"/>
    </location>
</feature>
<evidence type="ECO:0000313" key="2">
    <source>
        <dbReference type="EMBL" id="MPN36706.1"/>
    </source>
</evidence>